<comment type="caution">
    <text evidence="1">The sequence shown here is derived from an EMBL/GenBank/DDBJ whole genome shotgun (WGS) entry which is preliminary data.</text>
</comment>
<dbReference type="Proteomes" id="UP000481852">
    <property type="component" value="Unassembled WGS sequence"/>
</dbReference>
<organism evidence="1 2">
    <name type="scientific">Porcincola intestinalis</name>
    <dbReference type="NCBI Taxonomy" id="2606632"/>
    <lineage>
        <taxon>Bacteria</taxon>
        <taxon>Bacillati</taxon>
        <taxon>Bacillota</taxon>
        <taxon>Clostridia</taxon>
        <taxon>Lachnospirales</taxon>
        <taxon>Lachnospiraceae</taxon>
        <taxon>Porcincola</taxon>
    </lineage>
</organism>
<keyword evidence="2" id="KW-1185">Reference proteome</keyword>
<proteinExistence type="predicted"/>
<sequence length="76" mass="8401">MSKLDVVINKSAVGELLQSAEMANAIRPYAEAIANSAPHCTVDETVLRTRVRVGVVQKMTHDDMENHTLLKAVHFQ</sequence>
<evidence type="ECO:0000313" key="1">
    <source>
        <dbReference type="EMBL" id="MSS15592.1"/>
    </source>
</evidence>
<protein>
    <submittedName>
        <fullName evidence="1">Uncharacterized protein</fullName>
    </submittedName>
</protein>
<dbReference type="RefSeq" id="WP_154526604.1">
    <property type="nucleotide sequence ID" value="NZ_VULZ01000013.1"/>
</dbReference>
<reference evidence="1 2" key="1">
    <citation type="submission" date="2019-08" db="EMBL/GenBank/DDBJ databases">
        <title>In-depth cultivation of the pig gut microbiome towards novel bacterial diversity and tailored functional studies.</title>
        <authorList>
            <person name="Wylensek D."/>
            <person name="Hitch T.C.A."/>
            <person name="Clavel T."/>
        </authorList>
    </citation>
    <scope>NUCLEOTIDE SEQUENCE [LARGE SCALE GENOMIC DNA]</scope>
    <source>
        <strain evidence="1 2">Oil+RF-744-WCA-WT-11</strain>
    </source>
</reference>
<dbReference type="EMBL" id="VULZ01000013">
    <property type="protein sequence ID" value="MSS15592.1"/>
    <property type="molecule type" value="Genomic_DNA"/>
</dbReference>
<gene>
    <name evidence="1" type="ORF">FYJ35_11190</name>
</gene>
<name>A0A6L5XAP2_9FIRM</name>
<evidence type="ECO:0000313" key="2">
    <source>
        <dbReference type="Proteomes" id="UP000481852"/>
    </source>
</evidence>
<accession>A0A6L5XAP2</accession>
<dbReference type="AlphaFoldDB" id="A0A6L5XAP2"/>